<dbReference type="InterPro" id="IPR010998">
    <property type="entry name" value="Integrase_recombinase_N"/>
</dbReference>
<name>A0A4Y9LF48_9BRAD</name>
<evidence type="ECO:0000313" key="2">
    <source>
        <dbReference type="EMBL" id="TFV41277.1"/>
    </source>
</evidence>
<dbReference type="OrthoDB" id="8236874at2"/>
<evidence type="ECO:0000313" key="3">
    <source>
        <dbReference type="Proteomes" id="UP000297966"/>
    </source>
</evidence>
<protein>
    <recommendedName>
        <fullName evidence="4">Integrase DNA-binding domain-containing protein</fullName>
    </recommendedName>
</protein>
<dbReference type="Proteomes" id="UP000297966">
    <property type="component" value="Unassembled WGS sequence"/>
</dbReference>
<dbReference type="AlphaFoldDB" id="A0A4Y9LF48"/>
<organism evidence="2 3">
    <name type="scientific">Bradyrhizobium niftali</name>
    <dbReference type="NCBI Taxonomy" id="2560055"/>
    <lineage>
        <taxon>Bacteria</taxon>
        <taxon>Pseudomonadati</taxon>
        <taxon>Pseudomonadota</taxon>
        <taxon>Alphaproteobacteria</taxon>
        <taxon>Hyphomicrobiales</taxon>
        <taxon>Nitrobacteraceae</taxon>
        <taxon>Bradyrhizobium</taxon>
    </lineage>
</organism>
<proteinExistence type="predicted"/>
<sequence>MQGTEKYETKRVKLDAQLVKQAIARASLAKDSKFVCDYFDEDLHYLLLRQRGRALGWFVRAKGRTERIGSVRPNDPNYLSPDKARTKAGQIYYGMKPRGAIPRSGGAWTWADLDREYQEMLSHPRKVGNRIKPPVHATQDEVRRHFNKPELQSWQKLKLSDIGPLHLRKLIDDIQRRSYSACVKTMVYVKAALTWAQGQKTLESGLGETHAWWATMKPPQPDGKEIKKIEIRHQALTAAKDALTIKHLAELLVVHENYCAGREGNEKISPGVRYGIWWLALSANRRFTATRLSRSSLTWPDEWNPYSTPDQPWGVAEWPPEFAKAKHPFMLPIPPIGIHIACCCMWDWEAVVTQKRGFKRATQWVFASTRRKARRGHPENPDPGIYPNSLNAHLRALRGRKKSGKNKTDLLKDLPDFWPHLIRSITTNFFAQHRKTLPAAASSAMLGHVLPSDREIDWRRMSKTTLDYYLTAQHMDLKREAMKLWSEKLLQAYYEAGGKLPIRSEPRIQINDDLPRVPVVAPLSPVQESSFVPVATEKD</sequence>
<comment type="caution">
    <text evidence="2">The sequence shown here is derived from an EMBL/GenBank/DDBJ whole genome shotgun (WGS) entry which is preliminary data.</text>
</comment>
<keyword evidence="1" id="KW-0238">DNA-binding</keyword>
<evidence type="ECO:0008006" key="4">
    <source>
        <dbReference type="Google" id="ProtNLM"/>
    </source>
</evidence>
<dbReference type="Gene3D" id="1.10.150.130">
    <property type="match status" value="1"/>
</dbReference>
<dbReference type="GO" id="GO:0003677">
    <property type="term" value="F:DNA binding"/>
    <property type="evidence" value="ECO:0007669"/>
    <property type="project" value="UniProtKB-KW"/>
</dbReference>
<gene>
    <name evidence="2" type="ORF">E4K65_37060</name>
</gene>
<dbReference type="InterPro" id="IPR011010">
    <property type="entry name" value="DNA_brk_join_enz"/>
</dbReference>
<dbReference type="RefSeq" id="WP_135178307.1">
    <property type="nucleotide sequence ID" value="NZ_SPQT01000030.1"/>
</dbReference>
<reference evidence="2 3" key="1">
    <citation type="submission" date="2019-03" db="EMBL/GenBank/DDBJ databases">
        <title>Bradyrhizobium diversity isolated from nodules of Chamaecrista fasciculata.</title>
        <authorList>
            <person name="Klepa M.S."/>
            <person name="Urquiaga M.O."/>
            <person name="Hungria M."/>
            <person name="Delamuta J.R."/>
        </authorList>
    </citation>
    <scope>NUCLEOTIDE SEQUENCE [LARGE SCALE GENOMIC DNA]</scope>
    <source>
        <strain evidence="2 3">CNPSo 3448</strain>
    </source>
</reference>
<keyword evidence="3" id="KW-1185">Reference proteome</keyword>
<evidence type="ECO:0000256" key="1">
    <source>
        <dbReference type="ARBA" id="ARBA00023125"/>
    </source>
</evidence>
<accession>A0A4Y9LF48</accession>
<dbReference type="EMBL" id="SPQT01000030">
    <property type="protein sequence ID" value="TFV41277.1"/>
    <property type="molecule type" value="Genomic_DNA"/>
</dbReference>
<dbReference type="SUPFAM" id="SSF56349">
    <property type="entry name" value="DNA breaking-rejoining enzymes"/>
    <property type="match status" value="1"/>
</dbReference>